<feature type="non-terminal residue" evidence="1">
    <location>
        <position position="1"/>
    </location>
</feature>
<sequence>GKIENTEENWPWNKTDIMIANVMGENFTTKDMVNFLKEEVIHNFKNRSQIADGLTGNA</sequence>
<reference evidence="1" key="1">
    <citation type="submission" date="2021-06" db="EMBL/GenBank/DDBJ databases">
        <authorList>
            <person name="Kallberg Y."/>
            <person name="Tangrot J."/>
            <person name="Rosling A."/>
        </authorList>
    </citation>
    <scope>NUCLEOTIDE SEQUENCE</scope>
    <source>
        <strain evidence="1">AU212A</strain>
    </source>
</reference>
<dbReference type="Proteomes" id="UP000789860">
    <property type="component" value="Unassembled WGS sequence"/>
</dbReference>
<dbReference type="EMBL" id="CAJVPM010000220">
    <property type="protein sequence ID" value="CAG8438681.1"/>
    <property type="molecule type" value="Genomic_DNA"/>
</dbReference>
<accession>A0ACA9JVL0</accession>
<evidence type="ECO:0000313" key="1">
    <source>
        <dbReference type="EMBL" id="CAG8438681.1"/>
    </source>
</evidence>
<gene>
    <name evidence="1" type="ORF">SCALOS_LOCUS463</name>
</gene>
<comment type="caution">
    <text evidence="1">The sequence shown here is derived from an EMBL/GenBank/DDBJ whole genome shotgun (WGS) entry which is preliminary data.</text>
</comment>
<keyword evidence="2" id="KW-1185">Reference proteome</keyword>
<organism evidence="1 2">
    <name type="scientific">Scutellospora calospora</name>
    <dbReference type="NCBI Taxonomy" id="85575"/>
    <lineage>
        <taxon>Eukaryota</taxon>
        <taxon>Fungi</taxon>
        <taxon>Fungi incertae sedis</taxon>
        <taxon>Mucoromycota</taxon>
        <taxon>Glomeromycotina</taxon>
        <taxon>Glomeromycetes</taxon>
        <taxon>Diversisporales</taxon>
        <taxon>Gigasporaceae</taxon>
        <taxon>Scutellospora</taxon>
    </lineage>
</organism>
<evidence type="ECO:0000313" key="2">
    <source>
        <dbReference type="Proteomes" id="UP000789860"/>
    </source>
</evidence>
<name>A0ACA9JVL0_9GLOM</name>
<protein>
    <submittedName>
        <fullName evidence="1">8664_t:CDS:1</fullName>
    </submittedName>
</protein>
<proteinExistence type="predicted"/>